<accession>A0AAV4U8D9</accession>
<evidence type="ECO:0000313" key="2">
    <source>
        <dbReference type="EMBL" id="GIY54041.1"/>
    </source>
</evidence>
<feature type="compositionally biased region" description="Polar residues" evidence="1">
    <location>
        <begin position="26"/>
        <end position="35"/>
    </location>
</feature>
<reference evidence="2 3" key="1">
    <citation type="submission" date="2021-06" db="EMBL/GenBank/DDBJ databases">
        <title>Caerostris extrusa draft genome.</title>
        <authorList>
            <person name="Kono N."/>
            <person name="Arakawa K."/>
        </authorList>
    </citation>
    <scope>NUCLEOTIDE SEQUENCE [LARGE SCALE GENOMIC DNA]</scope>
</reference>
<proteinExistence type="predicted"/>
<dbReference type="Proteomes" id="UP001054945">
    <property type="component" value="Unassembled WGS sequence"/>
</dbReference>
<protein>
    <submittedName>
        <fullName evidence="2">Uncharacterized protein</fullName>
    </submittedName>
</protein>
<evidence type="ECO:0000256" key="1">
    <source>
        <dbReference type="SAM" id="MobiDB-lite"/>
    </source>
</evidence>
<gene>
    <name evidence="2" type="ORF">CEXT_312751</name>
</gene>
<comment type="caution">
    <text evidence="2">The sequence shown here is derived from an EMBL/GenBank/DDBJ whole genome shotgun (WGS) entry which is preliminary data.</text>
</comment>
<sequence length="96" mass="10327">MIPSTQSSPSERDVSPKDMGKRFTGQRESSFTSGVAVSLCPPTPPLLVKGVGAEMNPWNLKVPGISMKNVFGKEISSRFYIGCPLISAGELFIIPQ</sequence>
<organism evidence="2 3">
    <name type="scientific">Caerostris extrusa</name>
    <name type="common">Bark spider</name>
    <name type="synonym">Caerostris bankana</name>
    <dbReference type="NCBI Taxonomy" id="172846"/>
    <lineage>
        <taxon>Eukaryota</taxon>
        <taxon>Metazoa</taxon>
        <taxon>Ecdysozoa</taxon>
        <taxon>Arthropoda</taxon>
        <taxon>Chelicerata</taxon>
        <taxon>Arachnida</taxon>
        <taxon>Araneae</taxon>
        <taxon>Araneomorphae</taxon>
        <taxon>Entelegynae</taxon>
        <taxon>Araneoidea</taxon>
        <taxon>Araneidae</taxon>
        <taxon>Caerostris</taxon>
    </lineage>
</organism>
<name>A0AAV4U8D9_CAEEX</name>
<feature type="compositionally biased region" description="Basic and acidic residues" evidence="1">
    <location>
        <begin position="10"/>
        <end position="21"/>
    </location>
</feature>
<dbReference type="AlphaFoldDB" id="A0AAV4U8D9"/>
<keyword evidence="3" id="KW-1185">Reference proteome</keyword>
<dbReference type="EMBL" id="BPLR01012461">
    <property type="protein sequence ID" value="GIY54041.1"/>
    <property type="molecule type" value="Genomic_DNA"/>
</dbReference>
<feature type="region of interest" description="Disordered" evidence="1">
    <location>
        <begin position="1"/>
        <end position="35"/>
    </location>
</feature>
<evidence type="ECO:0000313" key="3">
    <source>
        <dbReference type="Proteomes" id="UP001054945"/>
    </source>
</evidence>